<dbReference type="PROSITE" id="PS50082">
    <property type="entry name" value="WD_REPEATS_2"/>
    <property type="match status" value="1"/>
</dbReference>
<reference evidence="3" key="3">
    <citation type="submission" date="2016-03" db="UniProtKB">
        <authorList>
            <consortium name="EnsemblProtists"/>
        </authorList>
    </citation>
    <scope>IDENTIFICATION</scope>
</reference>
<keyword evidence="4" id="KW-1185">Reference proteome</keyword>
<dbReference type="EnsemblProtists" id="EKX34016">
    <property type="protein sequence ID" value="EKX34016"/>
    <property type="gene ID" value="GUITHDRAFT_119816"/>
</dbReference>
<organism evidence="2">
    <name type="scientific">Guillardia theta (strain CCMP2712)</name>
    <name type="common">Cryptophyte</name>
    <dbReference type="NCBI Taxonomy" id="905079"/>
    <lineage>
        <taxon>Eukaryota</taxon>
        <taxon>Cryptophyceae</taxon>
        <taxon>Pyrenomonadales</taxon>
        <taxon>Geminigeraceae</taxon>
        <taxon>Guillardia</taxon>
    </lineage>
</organism>
<accession>L1ICN7</accession>
<reference evidence="4" key="2">
    <citation type="submission" date="2012-11" db="EMBL/GenBank/DDBJ databases">
        <authorList>
            <person name="Kuo A."/>
            <person name="Curtis B.A."/>
            <person name="Tanifuji G."/>
            <person name="Burki F."/>
            <person name="Gruber A."/>
            <person name="Irimia M."/>
            <person name="Maruyama S."/>
            <person name="Arias M.C."/>
            <person name="Ball S.G."/>
            <person name="Gile G.H."/>
            <person name="Hirakawa Y."/>
            <person name="Hopkins J.F."/>
            <person name="Rensing S.A."/>
            <person name="Schmutz J."/>
            <person name="Symeonidi A."/>
            <person name="Elias M."/>
            <person name="Eveleigh R.J."/>
            <person name="Herman E.K."/>
            <person name="Klute M.J."/>
            <person name="Nakayama T."/>
            <person name="Obornik M."/>
            <person name="Reyes-Prieto A."/>
            <person name="Armbrust E.V."/>
            <person name="Aves S.J."/>
            <person name="Beiko R.G."/>
            <person name="Coutinho P."/>
            <person name="Dacks J.B."/>
            <person name="Durnford D.G."/>
            <person name="Fast N.M."/>
            <person name="Green B.R."/>
            <person name="Grisdale C."/>
            <person name="Hempe F."/>
            <person name="Henrissat B."/>
            <person name="Hoppner M.P."/>
            <person name="Ishida K.-I."/>
            <person name="Kim E."/>
            <person name="Koreny L."/>
            <person name="Kroth P.G."/>
            <person name="Liu Y."/>
            <person name="Malik S.-B."/>
            <person name="Maier U.G."/>
            <person name="McRose D."/>
            <person name="Mock T."/>
            <person name="Neilson J.A."/>
            <person name="Onodera N.T."/>
            <person name="Poole A.M."/>
            <person name="Pritham E.J."/>
            <person name="Richards T.A."/>
            <person name="Rocap G."/>
            <person name="Roy S.W."/>
            <person name="Sarai C."/>
            <person name="Schaack S."/>
            <person name="Shirato S."/>
            <person name="Slamovits C.H."/>
            <person name="Spencer D.F."/>
            <person name="Suzuki S."/>
            <person name="Worden A.Z."/>
            <person name="Zauner S."/>
            <person name="Barry K."/>
            <person name="Bell C."/>
            <person name="Bharti A.K."/>
            <person name="Crow J.A."/>
            <person name="Grimwood J."/>
            <person name="Kramer R."/>
            <person name="Lindquist E."/>
            <person name="Lucas S."/>
            <person name="Salamov A."/>
            <person name="McFadden G.I."/>
            <person name="Lane C.E."/>
            <person name="Keeling P.J."/>
            <person name="Gray M.W."/>
            <person name="Grigoriev I.V."/>
            <person name="Archibald J.M."/>
        </authorList>
    </citation>
    <scope>NUCLEOTIDE SEQUENCE</scope>
    <source>
        <strain evidence="4">CCMP2712</strain>
    </source>
</reference>
<dbReference type="PaxDb" id="55529-EKX34016"/>
<dbReference type="GeneID" id="17290744"/>
<dbReference type="KEGG" id="gtt:GUITHDRAFT_119816"/>
<evidence type="ECO:0000313" key="4">
    <source>
        <dbReference type="Proteomes" id="UP000011087"/>
    </source>
</evidence>
<dbReference type="InterPro" id="IPR001680">
    <property type="entry name" value="WD40_rpt"/>
</dbReference>
<dbReference type="Gene3D" id="2.130.10.10">
    <property type="entry name" value="YVTN repeat-like/Quinoprotein amine dehydrogenase"/>
    <property type="match status" value="1"/>
</dbReference>
<dbReference type="OrthoDB" id="336008at2759"/>
<dbReference type="HOGENOM" id="CLU_037067_0_0_1"/>
<dbReference type="EMBL" id="JH993122">
    <property type="protein sequence ID" value="EKX34016.1"/>
    <property type="molecule type" value="Genomic_DNA"/>
</dbReference>
<gene>
    <name evidence="2" type="ORF">GUITHDRAFT_119816</name>
</gene>
<evidence type="ECO:0000256" key="1">
    <source>
        <dbReference type="PROSITE-ProRule" id="PRU00221"/>
    </source>
</evidence>
<dbReference type="OMA" id="FPMENEC"/>
<reference evidence="2 4" key="1">
    <citation type="journal article" date="2012" name="Nature">
        <title>Algal genomes reveal evolutionary mosaicism and the fate of nucleomorphs.</title>
        <authorList>
            <consortium name="DOE Joint Genome Institute"/>
            <person name="Curtis B.A."/>
            <person name="Tanifuji G."/>
            <person name="Burki F."/>
            <person name="Gruber A."/>
            <person name="Irimia M."/>
            <person name="Maruyama S."/>
            <person name="Arias M.C."/>
            <person name="Ball S.G."/>
            <person name="Gile G.H."/>
            <person name="Hirakawa Y."/>
            <person name="Hopkins J.F."/>
            <person name="Kuo A."/>
            <person name="Rensing S.A."/>
            <person name="Schmutz J."/>
            <person name="Symeonidi A."/>
            <person name="Elias M."/>
            <person name="Eveleigh R.J."/>
            <person name="Herman E.K."/>
            <person name="Klute M.J."/>
            <person name="Nakayama T."/>
            <person name="Obornik M."/>
            <person name="Reyes-Prieto A."/>
            <person name="Armbrust E.V."/>
            <person name="Aves S.J."/>
            <person name="Beiko R.G."/>
            <person name="Coutinho P."/>
            <person name="Dacks J.B."/>
            <person name="Durnford D.G."/>
            <person name="Fast N.M."/>
            <person name="Green B.R."/>
            <person name="Grisdale C.J."/>
            <person name="Hempel F."/>
            <person name="Henrissat B."/>
            <person name="Hoppner M.P."/>
            <person name="Ishida K."/>
            <person name="Kim E."/>
            <person name="Koreny L."/>
            <person name="Kroth P.G."/>
            <person name="Liu Y."/>
            <person name="Malik S.B."/>
            <person name="Maier U.G."/>
            <person name="McRose D."/>
            <person name="Mock T."/>
            <person name="Neilson J.A."/>
            <person name="Onodera N.T."/>
            <person name="Poole A.M."/>
            <person name="Pritham E.J."/>
            <person name="Richards T.A."/>
            <person name="Rocap G."/>
            <person name="Roy S.W."/>
            <person name="Sarai C."/>
            <person name="Schaack S."/>
            <person name="Shirato S."/>
            <person name="Slamovits C.H."/>
            <person name="Spencer D.F."/>
            <person name="Suzuki S."/>
            <person name="Worden A.Z."/>
            <person name="Zauner S."/>
            <person name="Barry K."/>
            <person name="Bell C."/>
            <person name="Bharti A.K."/>
            <person name="Crow J.A."/>
            <person name="Grimwood J."/>
            <person name="Kramer R."/>
            <person name="Lindquist E."/>
            <person name="Lucas S."/>
            <person name="Salamov A."/>
            <person name="McFadden G.I."/>
            <person name="Lane C.E."/>
            <person name="Keeling P.J."/>
            <person name="Gray M.W."/>
            <person name="Grigoriev I.V."/>
            <person name="Archibald J.M."/>
        </authorList>
    </citation>
    <scope>NUCLEOTIDE SEQUENCE</scope>
    <source>
        <strain evidence="2 4">CCMP2712</strain>
    </source>
</reference>
<protein>
    <submittedName>
        <fullName evidence="2 3">Uncharacterized protein</fullName>
    </submittedName>
</protein>
<dbReference type="Proteomes" id="UP000011087">
    <property type="component" value="Unassembled WGS sequence"/>
</dbReference>
<dbReference type="eggNOG" id="ENOG502QS54">
    <property type="taxonomic scope" value="Eukaryota"/>
</dbReference>
<feature type="repeat" description="WD" evidence="1">
    <location>
        <begin position="415"/>
        <end position="441"/>
    </location>
</feature>
<dbReference type="RefSeq" id="XP_005820996.1">
    <property type="nucleotide sequence ID" value="XM_005820939.1"/>
</dbReference>
<keyword evidence="1" id="KW-0853">WD repeat</keyword>
<evidence type="ECO:0000313" key="2">
    <source>
        <dbReference type="EMBL" id="EKX34016.1"/>
    </source>
</evidence>
<dbReference type="AlphaFoldDB" id="L1ICN7"/>
<dbReference type="PANTHER" id="PTHR31789">
    <property type="entry name" value="OS05G0482600 PROTEIN"/>
    <property type="match status" value="1"/>
</dbReference>
<sequence>MKSLTTIKKNKNVLRRLLGRETLGKASTSFSNASITNKFQNFCLRDSFDTHDPKASELRLSFLKKRSKIIEIVAAKDVIFALTAAGTCVAFKRSCKQQNHRLCFLNTSPFEVIRSLFYNKTNNSIITVSVYKGDNFSSLVCRSTSVEYIKRGEPSAGFQLFESESLKYPGFVEFDDVNGKVLTFSASEKVYKIWDLKNYQPLYSITDELVHEIKISPGIMLLIYQKSADGGHVPLKVIDIENGSVLQSLKQPLHRTRKIDFIEQFNEKLLIKQEGEPLQIVDIRNGERLEIPATKFLTPSAFIFLYEVQLFLAFRHRHIAVWNFRGEMVTQFEDHTLWNTDCNTNNIYITSHQASKRDLIISYCKPTRCSDTDYNPAQGCIHVSNIVDGRSLARIQPGIGLQQQQQQQQLALNDVTSLFYNEEYNEIYTGNKDGHLHVWSN</sequence>
<proteinExistence type="predicted"/>
<dbReference type="Pfam" id="PF25463">
    <property type="entry name" value="DUF7899"/>
    <property type="match status" value="1"/>
</dbReference>
<dbReference type="SUPFAM" id="SSF69322">
    <property type="entry name" value="Tricorn protease domain 2"/>
    <property type="match status" value="1"/>
</dbReference>
<dbReference type="PANTHER" id="PTHR31789:SF1">
    <property type="entry name" value="OS05G0482600 PROTEIN"/>
    <property type="match status" value="1"/>
</dbReference>
<dbReference type="InterPro" id="IPR015943">
    <property type="entry name" value="WD40/YVTN_repeat-like_dom_sf"/>
</dbReference>
<dbReference type="InterPro" id="IPR057221">
    <property type="entry name" value="DUF7899"/>
</dbReference>
<name>L1ICN7_GUITC</name>
<evidence type="ECO:0000313" key="3">
    <source>
        <dbReference type="EnsemblProtists" id="EKX34016"/>
    </source>
</evidence>